<dbReference type="RefSeq" id="WP_189372236.1">
    <property type="nucleotide sequence ID" value="NZ_BMYW01000001.1"/>
</dbReference>
<dbReference type="PROSITE" id="PS51186">
    <property type="entry name" value="GNAT"/>
    <property type="match status" value="1"/>
</dbReference>
<dbReference type="SUPFAM" id="SSF55729">
    <property type="entry name" value="Acyl-CoA N-acyltransferases (Nat)"/>
    <property type="match status" value="1"/>
</dbReference>
<evidence type="ECO:0000256" key="2">
    <source>
        <dbReference type="ARBA" id="ARBA00023315"/>
    </source>
</evidence>
<evidence type="ECO:0000313" key="4">
    <source>
        <dbReference type="EMBL" id="GGX78356.1"/>
    </source>
</evidence>
<comment type="caution">
    <text evidence="4">The sequence shown here is derived from an EMBL/GenBank/DDBJ whole genome shotgun (WGS) entry which is preliminary data.</text>
</comment>
<organism evidence="4 5">
    <name type="scientific">Vogesella alkaliphila</name>
    <dbReference type="NCBI Taxonomy" id="1193621"/>
    <lineage>
        <taxon>Bacteria</taxon>
        <taxon>Pseudomonadati</taxon>
        <taxon>Pseudomonadota</taxon>
        <taxon>Betaproteobacteria</taxon>
        <taxon>Neisseriales</taxon>
        <taxon>Chromobacteriaceae</taxon>
        <taxon>Vogesella</taxon>
    </lineage>
</organism>
<dbReference type="EMBL" id="BMYW01000001">
    <property type="protein sequence ID" value="GGX78356.1"/>
    <property type="molecule type" value="Genomic_DNA"/>
</dbReference>
<dbReference type="Proteomes" id="UP000600877">
    <property type="component" value="Unassembled WGS sequence"/>
</dbReference>
<accession>A0ABQ2YDN8</accession>
<dbReference type="PANTHER" id="PTHR43877:SF2">
    <property type="entry name" value="AMINOALKYLPHOSPHONATE N-ACETYLTRANSFERASE-RELATED"/>
    <property type="match status" value="1"/>
</dbReference>
<sequence>MFSRPVQTADLPHICRFATSAEELFFAYPKAHYPLDVTQLAAAIAQRTHATVIEHDGAVAAFANFYRWEHGGSCAIGNVLVAPAQRGRGVGRFLIGQMCQLAWQHYAASEVTVSCFNHNTAGLLFYPQLGFQVHAVEARQTSSGETCALLHFRLPRPAAP</sequence>
<gene>
    <name evidence="4" type="ORF">GCM10011290_02150</name>
</gene>
<dbReference type="Pfam" id="PF00583">
    <property type="entry name" value="Acetyltransf_1"/>
    <property type="match status" value="1"/>
</dbReference>
<keyword evidence="2" id="KW-0012">Acyltransferase</keyword>
<dbReference type="InterPro" id="IPR000182">
    <property type="entry name" value="GNAT_dom"/>
</dbReference>
<protein>
    <submittedName>
        <fullName evidence="4">GNAT family N-acetyltransferase</fullName>
    </submittedName>
</protein>
<evidence type="ECO:0000256" key="1">
    <source>
        <dbReference type="ARBA" id="ARBA00022679"/>
    </source>
</evidence>
<dbReference type="CDD" id="cd04301">
    <property type="entry name" value="NAT_SF"/>
    <property type="match status" value="1"/>
</dbReference>
<dbReference type="InterPro" id="IPR016181">
    <property type="entry name" value="Acyl_CoA_acyltransferase"/>
</dbReference>
<dbReference type="InterPro" id="IPR050832">
    <property type="entry name" value="Bact_Acetyltransf"/>
</dbReference>
<evidence type="ECO:0000313" key="5">
    <source>
        <dbReference type="Proteomes" id="UP000600877"/>
    </source>
</evidence>
<keyword evidence="5" id="KW-1185">Reference proteome</keyword>
<feature type="domain" description="N-acetyltransferase" evidence="3">
    <location>
        <begin position="1"/>
        <end position="159"/>
    </location>
</feature>
<keyword evidence="1" id="KW-0808">Transferase</keyword>
<proteinExistence type="predicted"/>
<dbReference type="PANTHER" id="PTHR43877">
    <property type="entry name" value="AMINOALKYLPHOSPHONATE N-ACETYLTRANSFERASE-RELATED-RELATED"/>
    <property type="match status" value="1"/>
</dbReference>
<dbReference type="Gene3D" id="3.40.630.30">
    <property type="match status" value="1"/>
</dbReference>
<name>A0ABQ2YDN8_9NEIS</name>
<reference evidence="5" key="1">
    <citation type="journal article" date="2019" name="Int. J. Syst. Evol. Microbiol.">
        <title>The Global Catalogue of Microorganisms (GCM) 10K type strain sequencing project: providing services to taxonomists for standard genome sequencing and annotation.</title>
        <authorList>
            <consortium name="The Broad Institute Genomics Platform"/>
            <consortium name="The Broad Institute Genome Sequencing Center for Infectious Disease"/>
            <person name="Wu L."/>
            <person name="Ma J."/>
        </authorList>
    </citation>
    <scope>NUCLEOTIDE SEQUENCE [LARGE SCALE GENOMIC DNA]</scope>
    <source>
        <strain evidence="5">KCTC 32041</strain>
    </source>
</reference>
<evidence type="ECO:0000259" key="3">
    <source>
        <dbReference type="PROSITE" id="PS51186"/>
    </source>
</evidence>